<keyword evidence="2" id="KW-1185">Reference proteome</keyword>
<sequence length="273" mass="30276">MNSDEPSSAVMDLLALRLSSVPFNEAGHNQQFDPPSVPRWSPQVTTLSFVGTLTPTGPGQPVFHAQFSLPSFPAVEKTIIPVIKIPNTLVRGELPVEAVIANPSERANWLISGELCFVEEEFALVAQSLYQLNSLSDCNEGNQLSTTGFLSALIPSSRFLGCCNNPVDLTLDEALVTAMDPYSWYDGEFCERNRVTMADVEWIDISVEVGKKHPNDLTGWIQCDRELVSVKCYSSKKQQDRNRVLEYAASYPLVGQIIAIRTDCEMKTLFIQL</sequence>
<dbReference type="Proteomes" id="UP000765509">
    <property type="component" value="Unassembled WGS sequence"/>
</dbReference>
<evidence type="ECO:0000313" key="2">
    <source>
        <dbReference type="Proteomes" id="UP000765509"/>
    </source>
</evidence>
<name>A0A9Q3E1C8_9BASI</name>
<protein>
    <submittedName>
        <fullName evidence="1">Uncharacterized protein</fullName>
    </submittedName>
</protein>
<dbReference type="OrthoDB" id="2503166at2759"/>
<organism evidence="1 2">
    <name type="scientific">Austropuccinia psidii MF-1</name>
    <dbReference type="NCBI Taxonomy" id="1389203"/>
    <lineage>
        <taxon>Eukaryota</taxon>
        <taxon>Fungi</taxon>
        <taxon>Dikarya</taxon>
        <taxon>Basidiomycota</taxon>
        <taxon>Pucciniomycotina</taxon>
        <taxon>Pucciniomycetes</taxon>
        <taxon>Pucciniales</taxon>
        <taxon>Sphaerophragmiaceae</taxon>
        <taxon>Austropuccinia</taxon>
    </lineage>
</organism>
<proteinExistence type="predicted"/>
<reference evidence="1" key="1">
    <citation type="submission" date="2021-03" db="EMBL/GenBank/DDBJ databases">
        <title>Draft genome sequence of rust myrtle Austropuccinia psidii MF-1, a brazilian biotype.</title>
        <authorList>
            <person name="Quecine M.C."/>
            <person name="Pachon D.M.R."/>
            <person name="Bonatelli M.L."/>
            <person name="Correr F.H."/>
            <person name="Franceschini L.M."/>
            <person name="Leite T.F."/>
            <person name="Margarido G.R.A."/>
            <person name="Almeida C.A."/>
            <person name="Ferrarezi J.A."/>
            <person name="Labate C.A."/>
        </authorList>
    </citation>
    <scope>NUCLEOTIDE SEQUENCE</scope>
    <source>
        <strain evidence="1">MF-1</strain>
    </source>
</reference>
<dbReference type="EMBL" id="AVOT02021599">
    <property type="protein sequence ID" value="MBW0510508.1"/>
    <property type="molecule type" value="Genomic_DNA"/>
</dbReference>
<dbReference type="AlphaFoldDB" id="A0A9Q3E1C8"/>
<comment type="caution">
    <text evidence="1">The sequence shown here is derived from an EMBL/GenBank/DDBJ whole genome shotgun (WGS) entry which is preliminary data.</text>
</comment>
<gene>
    <name evidence="1" type="ORF">O181_050223</name>
</gene>
<accession>A0A9Q3E1C8</accession>
<evidence type="ECO:0000313" key="1">
    <source>
        <dbReference type="EMBL" id="MBW0510508.1"/>
    </source>
</evidence>